<protein>
    <submittedName>
        <fullName evidence="2">Mitochondrial glyco protein</fullName>
    </submittedName>
</protein>
<dbReference type="GO" id="GO:0005759">
    <property type="term" value="C:mitochondrial matrix"/>
    <property type="evidence" value="ECO:0007669"/>
    <property type="project" value="InterPro"/>
</dbReference>
<accession>A0A4Z1NTQ4</accession>
<dbReference type="SUPFAM" id="SSF54529">
    <property type="entry name" value="Mitochondrial glycoprotein MAM33-like"/>
    <property type="match status" value="1"/>
</dbReference>
<dbReference type="GO" id="GO:0042256">
    <property type="term" value="P:cytosolic ribosome assembly"/>
    <property type="evidence" value="ECO:0007669"/>
    <property type="project" value="TreeGrafter"/>
</dbReference>
<evidence type="ECO:0000313" key="2">
    <source>
        <dbReference type="EMBL" id="TID14043.1"/>
    </source>
</evidence>
<comment type="caution">
    <text evidence="2">The sequence shown here is derived from an EMBL/GenBank/DDBJ whole genome shotgun (WGS) entry which is preliminary data.</text>
</comment>
<dbReference type="AlphaFoldDB" id="A0A4Z1NTQ4"/>
<reference evidence="2 3" key="1">
    <citation type="submission" date="2019-04" db="EMBL/GenBank/DDBJ databases">
        <title>High contiguity whole genome sequence and gene annotation resource for two Venturia nashicola isolates.</title>
        <authorList>
            <person name="Prokchorchik M."/>
            <person name="Won K."/>
            <person name="Lee Y."/>
            <person name="Choi E.D."/>
            <person name="Segonzac C."/>
            <person name="Sohn K.H."/>
        </authorList>
    </citation>
    <scope>NUCLEOTIDE SEQUENCE [LARGE SCALE GENOMIC DNA]</scope>
    <source>
        <strain evidence="2 3">PRI2</strain>
    </source>
</reference>
<keyword evidence="3" id="KW-1185">Reference proteome</keyword>
<dbReference type="Proteomes" id="UP000298493">
    <property type="component" value="Unassembled WGS sequence"/>
</dbReference>
<dbReference type="Gene3D" id="3.10.280.10">
    <property type="entry name" value="Mitochondrial glycoprotein"/>
    <property type="match status" value="1"/>
</dbReference>
<dbReference type="InterPro" id="IPR003428">
    <property type="entry name" value="MAM33"/>
</dbReference>
<feature type="region of interest" description="Disordered" evidence="1">
    <location>
        <begin position="199"/>
        <end position="241"/>
    </location>
</feature>
<dbReference type="Pfam" id="PF02330">
    <property type="entry name" value="MAM33"/>
    <property type="match status" value="1"/>
</dbReference>
<organism evidence="2 3">
    <name type="scientific">Venturia nashicola</name>
    <dbReference type="NCBI Taxonomy" id="86259"/>
    <lineage>
        <taxon>Eukaryota</taxon>
        <taxon>Fungi</taxon>
        <taxon>Dikarya</taxon>
        <taxon>Ascomycota</taxon>
        <taxon>Pezizomycotina</taxon>
        <taxon>Dothideomycetes</taxon>
        <taxon>Pleosporomycetidae</taxon>
        <taxon>Venturiales</taxon>
        <taxon>Venturiaceae</taxon>
        <taxon>Venturia</taxon>
    </lineage>
</organism>
<dbReference type="EMBL" id="SNSC02000024">
    <property type="protein sequence ID" value="TID14043.1"/>
    <property type="molecule type" value="Genomic_DNA"/>
</dbReference>
<evidence type="ECO:0000256" key="1">
    <source>
        <dbReference type="SAM" id="MobiDB-lite"/>
    </source>
</evidence>
<dbReference type="PANTHER" id="PTHR10826">
    <property type="entry name" value="COMPLEMENT COMPONENT 1"/>
    <property type="match status" value="1"/>
</dbReference>
<feature type="compositionally biased region" description="Polar residues" evidence="1">
    <location>
        <begin position="206"/>
        <end position="226"/>
    </location>
</feature>
<name>A0A4Z1NTQ4_9PEZI</name>
<dbReference type="InterPro" id="IPR036561">
    <property type="entry name" value="MAM33_sf"/>
</dbReference>
<gene>
    <name evidence="2" type="ORF">E6O75_ATG07275</name>
</gene>
<evidence type="ECO:0000313" key="3">
    <source>
        <dbReference type="Proteomes" id="UP000298493"/>
    </source>
</evidence>
<dbReference type="STRING" id="86259.A0A4Z1NTQ4"/>
<proteinExistence type="predicted"/>
<dbReference type="PANTHER" id="PTHR10826:SF1">
    <property type="entry name" value="COMPLEMENT COMPONENT 1 Q SUBCOMPONENT-BINDING PROTEIN, MITOCHONDRIAL"/>
    <property type="match status" value="1"/>
</dbReference>
<sequence>MNVAKKKLVRRRRKFHLRRRLCTGSRDLFGDPIQARKYSTTSEHPHAHPIWQFSILETMLSLRSFARAAPRSISRLPSQSRFVSRTTIFTPRIQPSMQRWTALFSTTPARKEGNEELVAKLKSEYDIETSDFDEAFDNETVKAFIKDSPFEIQDTPGIEEVVLTRKYNDETIRVSFTIADLTNDPHDPENNQDLYQDEEEDFPLESEQSGGANTKGSVNQDRTPGGNTRVAPQDSASPAELPELDDEADHFNEESAGYHTQVNVKITRDGRKGAMLIEALAQDGEFLIDNVYFFADANLAEPSQAEQEWKRKNVYAGPPFGNLDEDLQVLLEKYLGDRGINSQLATFVPEYIDQKEQKEYVNWLKNLKGFLEE</sequence>